<keyword evidence="2 6" id="KW-0812">Transmembrane</keyword>
<proteinExistence type="predicted"/>
<dbReference type="Pfam" id="PF03388">
    <property type="entry name" value="Lectin_leg-like"/>
    <property type="match status" value="1"/>
</dbReference>
<dbReference type="CDD" id="cd07308">
    <property type="entry name" value="lectin_leg-like"/>
    <property type="match status" value="1"/>
</dbReference>
<dbReference type="InterPro" id="IPR051136">
    <property type="entry name" value="Intracellular_Lectin-GPT"/>
</dbReference>
<dbReference type="InterPro" id="IPR013320">
    <property type="entry name" value="ConA-like_dom_sf"/>
</dbReference>
<evidence type="ECO:0000313" key="8">
    <source>
        <dbReference type="EMBL" id="KAL0085599.1"/>
    </source>
</evidence>
<evidence type="ECO:0000256" key="5">
    <source>
        <dbReference type="ARBA" id="ARBA00023136"/>
    </source>
</evidence>
<evidence type="ECO:0000256" key="6">
    <source>
        <dbReference type="SAM" id="Phobius"/>
    </source>
</evidence>
<dbReference type="Proteomes" id="UP001448207">
    <property type="component" value="Unassembled WGS sequence"/>
</dbReference>
<name>A0ABR3AYV5_PHYBL</name>
<evidence type="ECO:0000256" key="4">
    <source>
        <dbReference type="ARBA" id="ARBA00022989"/>
    </source>
</evidence>
<dbReference type="InterPro" id="IPR005052">
    <property type="entry name" value="Lectin_leg"/>
</dbReference>
<gene>
    <name evidence="8" type="ORF">J3Q64DRAFT_1809659</name>
</gene>
<sequence>MPYIDDELQSRWFDFGGDTIINTNRQIRLTSTKPSQSGYLWSRLPLTATDFEIEFKFKVAGSSSHLFGDGFAMWLTKQRAVTGPVFGSVDFFNGLGIFFDSYDNERAHRHSFPYVRSMLNDGSKSYDNSQDGRMTELAGCEANFRDREFPTRGKLTYHKNNYVQLELMWREEDVWEVCFKQHKVELPDQVYLGFTAHTGEVTDNHDIISVTTRTLPPKPIESLPEVPVTKPKKNYGGVWSFLFKLVAICGAIGVLFVGYRFYENKNRMKRF</sequence>
<evidence type="ECO:0000313" key="9">
    <source>
        <dbReference type="Proteomes" id="UP001448207"/>
    </source>
</evidence>
<dbReference type="SUPFAM" id="SSF49899">
    <property type="entry name" value="Concanavalin A-like lectins/glucanases"/>
    <property type="match status" value="1"/>
</dbReference>
<evidence type="ECO:0000259" key="7">
    <source>
        <dbReference type="PROSITE" id="PS51328"/>
    </source>
</evidence>
<keyword evidence="9" id="KW-1185">Reference proteome</keyword>
<dbReference type="Gene3D" id="2.60.120.200">
    <property type="match status" value="1"/>
</dbReference>
<feature type="domain" description="L-type lectin-like" evidence="7">
    <location>
        <begin position="1"/>
        <end position="215"/>
    </location>
</feature>
<evidence type="ECO:0000256" key="1">
    <source>
        <dbReference type="ARBA" id="ARBA00004479"/>
    </source>
</evidence>
<keyword evidence="5 6" id="KW-0472">Membrane</keyword>
<keyword evidence="3" id="KW-0732">Signal</keyword>
<reference evidence="8 9" key="1">
    <citation type="submission" date="2024-04" db="EMBL/GenBank/DDBJ databases">
        <title>Symmetric and asymmetric DNA N6-adenine methylation regulates different biological responses in Mucorales.</title>
        <authorList>
            <consortium name="Lawrence Berkeley National Laboratory"/>
            <person name="Lax C."/>
            <person name="Mondo S.J."/>
            <person name="Osorio-Concepcion M."/>
            <person name="Muszewska A."/>
            <person name="Corrochano-Luque M."/>
            <person name="Gutierrez G."/>
            <person name="Riley R."/>
            <person name="Lipzen A."/>
            <person name="Guo J."/>
            <person name="Hundley H."/>
            <person name="Amirebrahimi M."/>
            <person name="Ng V."/>
            <person name="Lorenzo-Gutierrez D."/>
            <person name="Binder U."/>
            <person name="Yang J."/>
            <person name="Song Y."/>
            <person name="Canovas D."/>
            <person name="Navarro E."/>
            <person name="Freitag M."/>
            <person name="Gabaldon T."/>
            <person name="Grigoriev I.V."/>
            <person name="Corrochano L.M."/>
            <person name="Nicolas F.E."/>
            <person name="Garre V."/>
        </authorList>
    </citation>
    <scope>NUCLEOTIDE SEQUENCE [LARGE SCALE GENOMIC DNA]</scope>
    <source>
        <strain evidence="8 9">L51</strain>
    </source>
</reference>
<protein>
    <submittedName>
        <fullName evidence="8">Legume-like lectin family-domain-containing protein</fullName>
    </submittedName>
</protein>
<dbReference type="PANTHER" id="PTHR12223:SF45">
    <property type="entry name" value="RE50040P"/>
    <property type="match status" value="1"/>
</dbReference>
<organism evidence="8 9">
    <name type="scientific">Phycomyces blakesleeanus</name>
    <dbReference type="NCBI Taxonomy" id="4837"/>
    <lineage>
        <taxon>Eukaryota</taxon>
        <taxon>Fungi</taxon>
        <taxon>Fungi incertae sedis</taxon>
        <taxon>Mucoromycota</taxon>
        <taxon>Mucoromycotina</taxon>
        <taxon>Mucoromycetes</taxon>
        <taxon>Mucorales</taxon>
        <taxon>Phycomycetaceae</taxon>
        <taxon>Phycomyces</taxon>
    </lineage>
</organism>
<dbReference type="PROSITE" id="PS51328">
    <property type="entry name" value="L_LECTIN_LIKE"/>
    <property type="match status" value="1"/>
</dbReference>
<comment type="subcellular location">
    <subcellularLocation>
        <location evidence="1">Membrane</location>
        <topology evidence="1">Single-pass type I membrane protein</topology>
    </subcellularLocation>
</comment>
<keyword evidence="4 6" id="KW-1133">Transmembrane helix</keyword>
<evidence type="ECO:0000256" key="2">
    <source>
        <dbReference type="ARBA" id="ARBA00022692"/>
    </source>
</evidence>
<evidence type="ECO:0000256" key="3">
    <source>
        <dbReference type="ARBA" id="ARBA00022729"/>
    </source>
</evidence>
<accession>A0ABR3AYV5</accession>
<comment type="caution">
    <text evidence="8">The sequence shown here is derived from an EMBL/GenBank/DDBJ whole genome shotgun (WGS) entry which is preliminary data.</text>
</comment>
<dbReference type="EMBL" id="JBCLYO010000010">
    <property type="protein sequence ID" value="KAL0085599.1"/>
    <property type="molecule type" value="Genomic_DNA"/>
</dbReference>
<feature type="transmembrane region" description="Helical" evidence="6">
    <location>
        <begin position="238"/>
        <end position="262"/>
    </location>
</feature>
<dbReference type="PANTHER" id="PTHR12223">
    <property type="entry name" value="VESICULAR MANNOSE-BINDING LECTIN"/>
    <property type="match status" value="1"/>
</dbReference>